<gene>
    <name evidence="1" type="ORF">H9702_03890</name>
</gene>
<dbReference type="Gene3D" id="3.40.50.1000">
    <property type="entry name" value="HAD superfamily/HAD-like"/>
    <property type="match status" value="2"/>
</dbReference>
<reference evidence="1" key="2">
    <citation type="submission" date="2021-04" db="EMBL/GenBank/DDBJ databases">
        <authorList>
            <person name="Gilroy R."/>
        </authorList>
    </citation>
    <scope>NUCLEOTIDE SEQUENCE</scope>
    <source>
        <strain evidence="1">CHK187-11901</strain>
    </source>
</reference>
<evidence type="ECO:0000313" key="1">
    <source>
        <dbReference type="EMBL" id="HJC36252.1"/>
    </source>
</evidence>
<proteinExistence type="predicted"/>
<accession>A0A9D2SV20</accession>
<dbReference type="GO" id="GO:0016791">
    <property type="term" value="F:phosphatase activity"/>
    <property type="evidence" value="ECO:0007669"/>
    <property type="project" value="TreeGrafter"/>
</dbReference>
<evidence type="ECO:0000313" key="2">
    <source>
        <dbReference type="Proteomes" id="UP000823896"/>
    </source>
</evidence>
<dbReference type="Proteomes" id="UP000823896">
    <property type="component" value="Unassembled WGS sequence"/>
</dbReference>
<dbReference type="InterPro" id="IPR006357">
    <property type="entry name" value="HAD-SF_hydro_IIA"/>
</dbReference>
<dbReference type="SUPFAM" id="SSF56784">
    <property type="entry name" value="HAD-like"/>
    <property type="match status" value="1"/>
</dbReference>
<dbReference type="PANTHER" id="PTHR19288:SF46">
    <property type="entry name" value="HALOACID DEHALOGENASE-LIKE HYDROLASE DOMAIN-CONTAINING PROTEIN 2"/>
    <property type="match status" value="1"/>
</dbReference>
<dbReference type="NCBIfam" id="TIGR01460">
    <property type="entry name" value="HAD-SF-IIA"/>
    <property type="match status" value="1"/>
</dbReference>
<name>A0A9D2SV20_9FIRM</name>
<dbReference type="AlphaFoldDB" id="A0A9D2SV20"/>
<dbReference type="Pfam" id="PF13242">
    <property type="entry name" value="Hydrolase_like"/>
    <property type="match status" value="1"/>
</dbReference>
<dbReference type="PANTHER" id="PTHR19288">
    <property type="entry name" value="4-NITROPHENYLPHOSPHATASE-RELATED"/>
    <property type="match status" value="1"/>
</dbReference>
<protein>
    <submittedName>
        <fullName evidence="1">HAD-IIA family hydrolase</fullName>
    </submittedName>
</protein>
<dbReference type="Pfam" id="PF13344">
    <property type="entry name" value="Hydrolase_6"/>
    <property type="match status" value="1"/>
</dbReference>
<organism evidence="1 2">
    <name type="scientific">Candidatus Merdibacter merdavium</name>
    <dbReference type="NCBI Taxonomy" id="2838692"/>
    <lineage>
        <taxon>Bacteria</taxon>
        <taxon>Bacillati</taxon>
        <taxon>Bacillota</taxon>
        <taxon>Erysipelotrichia</taxon>
        <taxon>Erysipelotrichales</taxon>
        <taxon>Erysipelotrichaceae</taxon>
        <taxon>Merdibacter</taxon>
    </lineage>
</organism>
<dbReference type="EMBL" id="DWWM01000023">
    <property type="protein sequence ID" value="HJC36252.1"/>
    <property type="molecule type" value="Genomic_DNA"/>
</dbReference>
<dbReference type="InterPro" id="IPR023214">
    <property type="entry name" value="HAD_sf"/>
</dbReference>
<dbReference type="GO" id="GO:0005737">
    <property type="term" value="C:cytoplasm"/>
    <property type="evidence" value="ECO:0007669"/>
    <property type="project" value="TreeGrafter"/>
</dbReference>
<keyword evidence="1" id="KW-0378">Hydrolase</keyword>
<reference evidence="1" key="1">
    <citation type="journal article" date="2021" name="PeerJ">
        <title>Extensive microbial diversity within the chicken gut microbiome revealed by metagenomics and culture.</title>
        <authorList>
            <person name="Gilroy R."/>
            <person name="Ravi A."/>
            <person name="Getino M."/>
            <person name="Pursley I."/>
            <person name="Horton D.L."/>
            <person name="Alikhan N.F."/>
            <person name="Baker D."/>
            <person name="Gharbi K."/>
            <person name="Hall N."/>
            <person name="Watson M."/>
            <person name="Adriaenssens E.M."/>
            <person name="Foster-Nyarko E."/>
            <person name="Jarju S."/>
            <person name="Secka A."/>
            <person name="Antonio M."/>
            <person name="Oren A."/>
            <person name="Chaudhuri R.R."/>
            <person name="La Ragione R."/>
            <person name="Hildebrand F."/>
            <person name="Pallen M.J."/>
        </authorList>
    </citation>
    <scope>NUCLEOTIDE SEQUENCE</scope>
    <source>
        <strain evidence="1">CHK187-11901</strain>
    </source>
</reference>
<sequence>MNKTCLIDLDGTMYCGDTLIPGAKIFIDWMLAQGNAFLFLTNNATRTRAENAAHMEKLGYRGILPSHFFTSAMASAAYVAKRSDRRRAYYIGMAGLEEALLEQGFELVKEQADFVFVGLDKTADYRRYSDALKQLLDGARLIGTNTDRLIATSQGFDIGNGSIVNMFEYASSQTSPRIGKPYAPILELALDKLQLAKEDVVVIGDNLETDIRLGFDHGVETVFVTSGVHQREDIARLGVYPDHVVDDLRELIGADGEICLPK</sequence>
<comment type="caution">
    <text evidence="1">The sequence shown here is derived from an EMBL/GenBank/DDBJ whole genome shotgun (WGS) entry which is preliminary data.</text>
</comment>
<dbReference type="InterPro" id="IPR036412">
    <property type="entry name" value="HAD-like_sf"/>
</dbReference>